<proteinExistence type="predicted"/>
<dbReference type="RefSeq" id="WP_103242351.1">
    <property type="nucleotide sequence ID" value="NZ_JANJZD010000054.1"/>
</dbReference>
<organism evidence="1 2">
    <name type="scientific">Acetatifactor muris</name>
    <dbReference type="NCBI Taxonomy" id="879566"/>
    <lineage>
        <taxon>Bacteria</taxon>
        <taxon>Bacillati</taxon>
        <taxon>Bacillota</taxon>
        <taxon>Clostridia</taxon>
        <taxon>Lachnospirales</taxon>
        <taxon>Lachnospiraceae</taxon>
        <taxon>Acetatifactor</taxon>
    </lineage>
</organism>
<dbReference type="AlphaFoldDB" id="A0A2K4ZPJ4"/>
<keyword evidence="2" id="KW-1185">Reference proteome</keyword>
<dbReference type="EMBL" id="OFSM01000049">
    <property type="protein sequence ID" value="SOY32401.1"/>
    <property type="molecule type" value="Genomic_DNA"/>
</dbReference>
<dbReference type="OrthoDB" id="2855075at2"/>
<reference evidence="1 2" key="1">
    <citation type="submission" date="2018-01" db="EMBL/GenBank/DDBJ databases">
        <authorList>
            <person name="Gaut B.S."/>
            <person name="Morton B.R."/>
            <person name="Clegg M.T."/>
            <person name="Duvall M.R."/>
        </authorList>
    </citation>
    <scope>NUCLEOTIDE SEQUENCE [LARGE SCALE GENOMIC DNA]</scope>
    <source>
        <strain evidence="1">GP69</strain>
    </source>
</reference>
<sequence length="281" mass="33030">MKKAVLWGKEIKQDFTSASESQLDAFLDLVQFIQQNDIWNAICESTLDEAELWGWLYSKEQIELNDIKRELARRMERAKCVSQEEFDKLLGEIGKIQKIMILVLSFQRVCVYYISTILAYYTGIRSYLALEKKDDFCNDLQECFPNIYFVEGVRTTVNTLNRRFEDIREEIVEHLTWLNDYRVKFGELLDEHKSFQEIAQQFSADTGIDCSPQVGRDKVQALKESRRNEATGQEETIICELHTKFKTFNVNRERQDRIYFFPGKRDILGGKVIVKHIGKHL</sequence>
<evidence type="ECO:0000313" key="1">
    <source>
        <dbReference type="EMBL" id="SOY32401.1"/>
    </source>
</evidence>
<evidence type="ECO:0000313" key="2">
    <source>
        <dbReference type="Proteomes" id="UP000236311"/>
    </source>
</evidence>
<gene>
    <name evidence="1" type="ORF">AMURIS_05160</name>
</gene>
<accession>A0A2K4ZPJ4</accession>
<protein>
    <submittedName>
        <fullName evidence="1">Uncharacterized protein</fullName>
    </submittedName>
</protein>
<dbReference type="Proteomes" id="UP000236311">
    <property type="component" value="Unassembled WGS sequence"/>
</dbReference>
<name>A0A2K4ZPJ4_9FIRM</name>